<dbReference type="CDD" id="cd01038">
    <property type="entry name" value="Endonuclease_DUF559"/>
    <property type="match status" value="1"/>
</dbReference>
<dbReference type="InterPro" id="IPR011335">
    <property type="entry name" value="Restrct_endonuc-II-like"/>
</dbReference>
<dbReference type="SUPFAM" id="SSF52980">
    <property type="entry name" value="Restriction endonuclease-like"/>
    <property type="match status" value="1"/>
</dbReference>
<evidence type="ECO:0000313" key="3">
    <source>
        <dbReference type="Proteomes" id="UP000052268"/>
    </source>
</evidence>
<feature type="domain" description="DUF559" evidence="1">
    <location>
        <begin position="8"/>
        <end position="112"/>
    </location>
</feature>
<sequence length="138" mass="15429">MRNHTEQALQSARRLWSEMTLPEVLLWRVLRARPMGLKFRWQHPVGSYVADFYRDAARTVIEIDGISHTMGDRPERDPARDNWLEEQGFVVVRIPAAHVLKNADAVVQSIVLLCAAAPPPSALRAATSPEGGGSDRSF</sequence>
<keyword evidence="3" id="KW-1185">Reference proteome</keyword>
<organism evidence="2 3">
    <name type="scientific">Novosphingobium barchaimii LL02</name>
    <dbReference type="NCBI Taxonomy" id="1114963"/>
    <lineage>
        <taxon>Bacteria</taxon>
        <taxon>Pseudomonadati</taxon>
        <taxon>Pseudomonadota</taxon>
        <taxon>Alphaproteobacteria</taxon>
        <taxon>Sphingomonadales</taxon>
        <taxon>Sphingomonadaceae</taxon>
        <taxon>Novosphingobium</taxon>
    </lineage>
</organism>
<dbReference type="OrthoDB" id="9798754at2"/>
<proteinExistence type="predicted"/>
<protein>
    <recommendedName>
        <fullName evidence="1">DUF559 domain-containing protein</fullName>
    </recommendedName>
</protein>
<name>A0A0J7Y8A0_9SPHN</name>
<dbReference type="EMBL" id="JACU01000002">
    <property type="protein sequence ID" value="KMS59543.1"/>
    <property type="molecule type" value="Genomic_DNA"/>
</dbReference>
<gene>
    <name evidence="2" type="ORF">V474_10120</name>
</gene>
<dbReference type="AlphaFoldDB" id="A0A0J7Y8A0"/>
<dbReference type="InterPro" id="IPR047216">
    <property type="entry name" value="Endonuclease_DUF559_bact"/>
</dbReference>
<evidence type="ECO:0000259" key="1">
    <source>
        <dbReference type="Pfam" id="PF04480"/>
    </source>
</evidence>
<dbReference type="RefSeq" id="WP_082699587.1">
    <property type="nucleotide sequence ID" value="NZ_KQ130452.1"/>
</dbReference>
<dbReference type="PANTHER" id="PTHR38590:SF1">
    <property type="entry name" value="BLL0828 PROTEIN"/>
    <property type="match status" value="1"/>
</dbReference>
<evidence type="ECO:0000313" key="2">
    <source>
        <dbReference type="EMBL" id="KMS59543.1"/>
    </source>
</evidence>
<dbReference type="Pfam" id="PF04480">
    <property type="entry name" value="DUF559"/>
    <property type="match status" value="1"/>
</dbReference>
<dbReference type="Proteomes" id="UP000052268">
    <property type="component" value="Unassembled WGS sequence"/>
</dbReference>
<reference evidence="2 3" key="1">
    <citation type="journal article" date="2015" name="G3 (Bethesda)">
        <title>Insights into Ongoing Evolution of the Hexachlorocyclohexane Catabolic Pathway from Comparative Genomics of Ten Sphingomonadaceae Strains.</title>
        <authorList>
            <person name="Pearce S.L."/>
            <person name="Oakeshott J.G."/>
            <person name="Pandey G."/>
        </authorList>
    </citation>
    <scope>NUCLEOTIDE SEQUENCE [LARGE SCALE GENOMIC DNA]</scope>
    <source>
        <strain evidence="2 3">LL02</strain>
    </source>
</reference>
<dbReference type="InterPro" id="IPR007569">
    <property type="entry name" value="DUF559"/>
</dbReference>
<dbReference type="PANTHER" id="PTHR38590">
    <property type="entry name" value="BLL0828 PROTEIN"/>
    <property type="match status" value="1"/>
</dbReference>
<dbReference type="PATRIC" id="fig|1114963.3.peg.930"/>
<dbReference type="Gene3D" id="3.40.960.10">
    <property type="entry name" value="VSR Endonuclease"/>
    <property type="match status" value="1"/>
</dbReference>
<accession>A0A0J7Y8A0</accession>
<comment type="caution">
    <text evidence="2">The sequence shown here is derived from an EMBL/GenBank/DDBJ whole genome shotgun (WGS) entry which is preliminary data.</text>
</comment>